<feature type="domain" description="PKD" evidence="1">
    <location>
        <begin position="173"/>
        <end position="252"/>
    </location>
</feature>
<dbReference type="AlphaFoldDB" id="A0A0E3QUC1"/>
<dbReference type="InterPro" id="IPR000601">
    <property type="entry name" value="PKD_dom"/>
</dbReference>
<dbReference type="STRING" id="1434108.MSBRM_1972"/>
<dbReference type="InterPro" id="IPR035986">
    <property type="entry name" value="PKD_dom_sf"/>
</dbReference>
<dbReference type="FunFam" id="2.60.40.10:FF:000270">
    <property type="entry name" value="Cell surface protein"/>
    <property type="match status" value="1"/>
</dbReference>
<dbReference type="PATRIC" id="fig|1434108.4.peg.2512"/>
<protein>
    <submittedName>
        <fullName evidence="2">Cell surface protein</fullName>
    </submittedName>
</protein>
<dbReference type="CDD" id="cd00146">
    <property type="entry name" value="PKD"/>
    <property type="match status" value="1"/>
</dbReference>
<dbReference type="Pfam" id="PF18911">
    <property type="entry name" value="PKD_4"/>
    <property type="match status" value="1"/>
</dbReference>
<evidence type="ECO:0000313" key="2">
    <source>
        <dbReference type="EMBL" id="AKB54970.1"/>
    </source>
</evidence>
<dbReference type="PANTHER" id="PTHR36842">
    <property type="entry name" value="PROTEIN TOLB HOMOLOG"/>
    <property type="match status" value="1"/>
</dbReference>
<evidence type="ECO:0000259" key="1">
    <source>
        <dbReference type="PROSITE" id="PS50093"/>
    </source>
</evidence>
<organism evidence="2 3">
    <name type="scientific">Methanosarcina barkeri MS</name>
    <dbReference type="NCBI Taxonomy" id="1434108"/>
    <lineage>
        <taxon>Archaea</taxon>
        <taxon>Methanobacteriati</taxon>
        <taxon>Methanobacteriota</taxon>
        <taxon>Stenosarchaea group</taxon>
        <taxon>Methanomicrobia</taxon>
        <taxon>Methanosarcinales</taxon>
        <taxon>Methanosarcinaceae</taxon>
        <taxon>Methanosarcina</taxon>
    </lineage>
</organism>
<dbReference type="SUPFAM" id="SSF49299">
    <property type="entry name" value="PKD domain"/>
    <property type="match status" value="1"/>
</dbReference>
<dbReference type="Gene3D" id="2.60.40.10">
    <property type="entry name" value="Immunoglobulins"/>
    <property type="match status" value="1"/>
</dbReference>
<gene>
    <name evidence="2" type="ORF">MSBRM_1972</name>
</gene>
<dbReference type="EMBL" id="CP009528">
    <property type="protein sequence ID" value="AKB54970.1"/>
    <property type="molecule type" value="Genomic_DNA"/>
</dbReference>
<accession>A0A0E3QUC1</accession>
<dbReference type="InterPro" id="IPR013783">
    <property type="entry name" value="Ig-like_fold"/>
</dbReference>
<dbReference type="HOGENOM" id="CLU_1100955_0_0_2"/>
<dbReference type="SMART" id="SM00089">
    <property type="entry name" value="PKD"/>
    <property type="match status" value="1"/>
</dbReference>
<sequence length="252" mass="27857">MKNREKLYVLLASTALILSFSISALSVASASSDQNGSVIVTQTQVMTSNGTVINESSSQSSPIVYSSKVVWHYDNSTDNGSVDSVNIYASNFSISKNVQIASNEANQWLSDVPFLSSEINQLRPFISNDRTLWDNWFNGLMNKDFNNIDNSDDWFNDLLNDDLHMNSLDSNLQKVDFSASPTSGNAPLEVAFTDNSTGSPTSWNWNFGDGTNSTKENPVHTYNRSGQYTVTLTEKNNTYCGTKSVFNYVKVA</sequence>
<name>A0A0E3QUC1_METBA</name>
<dbReference type="PANTHER" id="PTHR36842:SF1">
    <property type="entry name" value="PROTEIN TOLB"/>
    <property type="match status" value="1"/>
</dbReference>
<reference evidence="2 3" key="1">
    <citation type="submission" date="2014-07" db="EMBL/GenBank/DDBJ databases">
        <title>Methanogenic archaea and the global carbon cycle.</title>
        <authorList>
            <person name="Henriksen J.R."/>
            <person name="Luke J."/>
            <person name="Reinhart S."/>
            <person name="Benedict M.N."/>
            <person name="Youngblut N.D."/>
            <person name="Metcalf M.E."/>
            <person name="Whitaker R.J."/>
            <person name="Metcalf W.W."/>
        </authorList>
    </citation>
    <scope>NUCLEOTIDE SEQUENCE [LARGE SCALE GENOMIC DNA]</scope>
    <source>
        <strain evidence="2 3">MS</strain>
    </source>
</reference>
<evidence type="ECO:0000313" key="3">
    <source>
        <dbReference type="Proteomes" id="UP000033033"/>
    </source>
</evidence>
<dbReference type="PROSITE" id="PS50093">
    <property type="entry name" value="PKD"/>
    <property type="match status" value="1"/>
</dbReference>
<proteinExistence type="predicted"/>
<dbReference type="GeneID" id="24845233"/>
<dbReference type="KEGG" id="mby:MSBRM_1972"/>
<keyword evidence="3" id="KW-1185">Reference proteome</keyword>
<dbReference type="InterPro" id="IPR022409">
    <property type="entry name" value="PKD/Chitinase_dom"/>
</dbReference>
<dbReference type="Proteomes" id="UP000033033">
    <property type="component" value="Chromosome"/>
</dbReference>
<dbReference type="RefSeq" id="WP_048155632.1">
    <property type="nucleotide sequence ID" value="NZ_CP009528.1"/>
</dbReference>